<keyword evidence="5 7" id="KW-1133">Transmembrane helix</keyword>
<sequence length="246" mass="27742">GHQGALLAGISHAQGEAVITMDADLQHPSALLPEMVRLWQEGFEVVFTRKRRYPVHGMRLRQVKLFYWLMSKWSGLHLSFGQSDFRLLDRKVFEVFLRMPEARKFLRGLVEWVGFRQTGLEYDPLPRHAGESKFPFRALVSFAVDGIISFSLLPLRWSLGLGFIVASMSFVYGIAMVVMGLLNYAGMSVPLPPGWATLVVSILFLSGIQLIAIGMLGEYVGRIFEQTKGRPEFIVRAASVAEREPR</sequence>
<dbReference type="Gene3D" id="3.90.550.10">
    <property type="entry name" value="Spore Coat Polysaccharide Biosynthesis Protein SpsA, Chain A"/>
    <property type="match status" value="1"/>
</dbReference>
<feature type="domain" description="Glycosyltransferase 2-like" evidence="8">
    <location>
        <begin position="1"/>
        <end position="94"/>
    </location>
</feature>
<name>A0A381T6A5_9ZZZZ</name>
<evidence type="ECO:0000256" key="6">
    <source>
        <dbReference type="ARBA" id="ARBA00023136"/>
    </source>
</evidence>
<feature type="transmembrane region" description="Helical" evidence="7">
    <location>
        <begin position="194"/>
        <end position="220"/>
    </location>
</feature>
<evidence type="ECO:0000256" key="7">
    <source>
        <dbReference type="SAM" id="Phobius"/>
    </source>
</evidence>
<dbReference type="EMBL" id="UINC01004036">
    <property type="protein sequence ID" value="SVA11269.1"/>
    <property type="molecule type" value="Genomic_DNA"/>
</dbReference>
<dbReference type="Pfam" id="PF00535">
    <property type="entry name" value="Glycos_transf_2"/>
    <property type="match status" value="1"/>
</dbReference>
<keyword evidence="2" id="KW-0328">Glycosyltransferase</keyword>
<dbReference type="InterPro" id="IPR029044">
    <property type="entry name" value="Nucleotide-diphossugar_trans"/>
</dbReference>
<comment type="subcellular location">
    <subcellularLocation>
        <location evidence="1">Membrane</location>
        <topology evidence="1">Multi-pass membrane protein</topology>
    </subcellularLocation>
</comment>
<dbReference type="GO" id="GO:0005886">
    <property type="term" value="C:plasma membrane"/>
    <property type="evidence" value="ECO:0007669"/>
    <property type="project" value="TreeGrafter"/>
</dbReference>
<keyword evidence="3" id="KW-0808">Transferase</keyword>
<accession>A0A381T6A5</accession>
<dbReference type="InterPro" id="IPR050256">
    <property type="entry name" value="Glycosyltransferase_2"/>
</dbReference>
<keyword evidence="6 7" id="KW-0472">Membrane</keyword>
<dbReference type="AlphaFoldDB" id="A0A381T6A5"/>
<dbReference type="PANTHER" id="PTHR48090:SF1">
    <property type="entry name" value="PROPHAGE BACTOPRENOL GLUCOSYL TRANSFERASE HOMOLOG"/>
    <property type="match status" value="1"/>
</dbReference>
<dbReference type="GO" id="GO:0016757">
    <property type="term" value="F:glycosyltransferase activity"/>
    <property type="evidence" value="ECO:0007669"/>
    <property type="project" value="UniProtKB-KW"/>
</dbReference>
<keyword evidence="4 7" id="KW-0812">Transmembrane</keyword>
<evidence type="ECO:0000256" key="1">
    <source>
        <dbReference type="ARBA" id="ARBA00004141"/>
    </source>
</evidence>
<reference evidence="9" key="1">
    <citation type="submission" date="2018-05" db="EMBL/GenBank/DDBJ databases">
        <authorList>
            <person name="Lanie J.A."/>
            <person name="Ng W.-L."/>
            <person name="Kazmierczak K.M."/>
            <person name="Andrzejewski T.M."/>
            <person name="Davidsen T.M."/>
            <person name="Wayne K.J."/>
            <person name="Tettelin H."/>
            <person name="Glass J.I."/>
            <person name="Rusch D."/>
            <person name="Podicherti R."/>
            <person name="Tsui H.-C.T."/>
            <person name="Winkler M.E."/>
        </authorList>
    </citation>
    <scope>NUCLEOTIDE SEQUENCE</scope>
</reference>
<evidence type="ECO:0000256" key="4">
    <source>
        <dbReference type="ARBA" id="ARBA00022692"/>
    </source>
</evidence>
<evidence type="ECO:0000259" key="8">
    <source>
        <dbReference type="Pfam" id="PF00535"/>
    </source>
</evidence>
<dbReference type="SUPFAM" id="SSF53448">
    <property type="entry name" value="Nucleotide-diphospho-sugar transferases"/>
    <property type="match status" value="1"/>
</dbReference>
<proteinExistence type="predicted"/>
<dbReference type="InterPro" id="IPR001173">
    <property type="entry name" value="Glyco_trans_2-like"/>
</dbReference>
<evidence type="ECO:0000313" key="9">
    <source>
        <dbReference type="EMBL" id="SVA11269.1"/>
    </source>
</evidence>
<feature type="transmembrane region" description="Helical" evidence="7">
    <location>
        <begin position="134"/>
        <end position="153"/>
    </location>
</feature>
<dbReference type="PANTHER" id="PTHR48090">
    <property type="entry name" value="UNDECAPRENYL-PHOSPHATE 4-DEOXY-4-FORMAMIDO-L-ARABINOSE TRANSFERASE-RELATED"/>
    <property type="match status" value="1"/>
</dbReference>
<evidence type="ECO:0000256" key="5">
    <source>
        <dbReference type="ARBA" id="ARBA00022989"/>
    </source>
</evidence>
<feature type="non-terminal residue" evidence="9">
    <location>
        <position position="1"/>
    </location>
</feature>
<feature type="transmembrane region" description="Helical" evidence="7">
    <location>
        <begin position="160"/>
        <end position="182"/>
    </location>
</feature>
<evidence type="ECO:0000256" key="3">
    <source>
        <dbReference type="ARBA" id="ARBA00022679"/>
    </source>
</evidence>
<organism evidence="9">
    <name type="scientific">marine metagenome</name>
    <dbReference type="NCBI Taxonomy" id="408172"/>
    <lineage>
        <taxon>unclassified sequences</taxon>
        <taxon>metagenomes</taxon>
        <taxon>ecological metagenomes</taxon>
    </lineage>
</organism>
<gene>
    <name evidence="9" type="ORF">METZ01_LOCUS64123</name>
</gene>
<protein>
    <recommendedName>
        <fullName evidence="8">Glycosyltransferase 2-like domain-containing protein</fullName>
    </recommendedName>
</protein>
<evidence type="ECO:0000256" key="2">
    <source>
        <dbReference type="ARBA" id="ARBA00022676"/>
    </source>
</evidence>